<dbReference type="Gene3D" id="3.30.70.60">
    <property type="match status" value="1"/>
</dbReference>
<dbReference type="GO" id="GO:0043683">
    <property type="term" value="P:type IV pilus assembly"/>
    <property type="evidence" value="ECO:0007669"/>
    <property type="project" value="InterPro"/>
</dbReference>
<protein>
    <recommendedName>
        <fullName evidence="4">Type IV pilus biogenesis protein PilO</fullName>
    </recommendedName>
</protein>
<gene>
    <name evidence="3" type="ORF">MNBD_UNCLBAC01-159</name>
</gene>
<dbReference type="Pfam" id="PF04350">
    <property type="entry name" value="PilO"/>
    <property type="match status" value="1"/>
</dbReference>
<keyword evidence="2" id="KW-0472">Membrane</keyword>
<sequence length="200" mass="23605">MQKMKNILDKIFTFWNGLNEKQRYGVFVGILVFFLLLNYFFLMNPQLKSLGKMNVEIKELTQKLERTTANTQRIVQYRTQVAKFRKEIQDLNDKIKAKTEMPLILERISRIANQNGVKIDQIMPDTGEQEVLLKEETKHYFVLPVFINARSSYHDLGRFINRLESDKIFLNVKSFTIEAQNDSKNHDIRLTLEVIAFENI</sequence>
<evidence type="ECO:0000256" key="2">
    <source>
        <dbReference type="SAM" id="Phobius"/>
    </source>
</evidence>
<organism evidence="3">
    <name type="scientific">hydrothermal vent metagenome</name>
    <dbReference type="NCBI Taxonomy" id="652676"/>
    <lineage>
        <taxon>unclassified sequences</taxon>
        <taxon>metagenomes</taxon>
        <taxon>ecological metagenomes</taxon>
    </lineage>
</organism>
<dbReference type="InterPro" id="IPR014717">
    <property type="entry name" value="Transl_elong_EF1B/ribsomal_bS6"/>
</dbReference>
<feature type="transmembrane region" description="Helical" evidence="2">
    <location>
        <begin position="24"/>
        <end position="42"/>
    </location>
</feature>
<keyword evidence="2" id="KW-0812">Transmembrane</keyword>
<dbReference type="PANTHER" id="PTHR39555:SF1">
    <property type="entry name" value="TYPE IV PILUS INNER MEMBRANE COMPONENT PILO"/>
    <property type="match status" value="1"/>
</dbReference>
<reference evidence="3" key="1">
    <citation type="submission" date="2018-06" db="EMBL/GenBank/DDBJ databases">
        <authorList>
            <person name="Zhirakovskaya E."/>
        </authorList>
    </citation>
    <scope>NUCLEOTIDE SEQUENCE</scope>
</reference>
<name>A0A3B1DYY7_9ZZZZ</name>
<dbReference type="PANTHER" id="PTHR39555">
    <property type="entry name" value="FIMBRIAL ASSEMBLY PROTEIN PILO-LIKE PROTEIN-RELATED"/>
    <property type="match status" value="1"/>
</dbReference>
<dbReference type="InterPro" id="IPR007445">
    <property type="entry name" value="PilO"/>
</dbReference>
<keyword evidence="2" id="KW-1133">Transmembrane helix</keyword>
<dbReference type="EMBL" id="UOGJ01000136">
    <property type="protein sequence ID" value="VAX37705.1"/>
    <property type="molecule type" value="Genomic_DNA"/>
</dbReference>
<evidence type="ECO:0008006" key="4">
    <source>
        <dbReference type="Google" id="ProtNLM"/>
    </source>
</evidence>
<accession>A0A3B1DYY7</accession>
<keyword evidence="1" id="KW-0175">Coiled coil</keyword>
<proteinExistence type="predicted"/>
<feature type="coiled-coil region" evidence="1">
    <location>
        <begin position="50"/>
        <end position="101"/>
    </location>
</feature>
<dbReference type="GO" id="GO:0043107">
    <property type="term" value="P:type IV pilus-dependent motility"/>
    <property type="evidence" value="ECO:0007669"/>
    <property type="project" value="InterPro"/>
</dbReference>
<evidence type="ECO:0000313" key="3">
    <source>
        <dbReference type="EMBL" id="VAX37705.1"/>
    </source>
</evidence>
<evidence type="ECO:0000256" key="1">
    <source>
        <dbReference type="SAM" id="Coils"/>
    </source>
</evidence>
<dbReference type="AlphaFoldDB" id="A0A3B1DYY7"/>